<dbReference type="InterPro" id="IPR001387">
    <property type="entry name" value="Cro/C1-type_HTH"/>
</dbReference>
<dbReference type="OrthoDB" id="9790252at2"/>
<feature type="domain" description="Cytoskeleton protein RodZ-like C-terminal" evidence="1">
    <location>
        <begin position="383"/>
        <end position="453"/>
    </location>
</feature>
<accession>A0A1H2T793</accession>
<protein>
    <recommendedName>
        <fullName evidence="1">Cytoskeleton protein RodZ-like C-terminal domain-containing protein</fullName>
    </recommendedName>
</protein>
<dbReference type="CDD" id="cd00093">
    <property type="entry name" value="HTH_XRE"/>
    <property type="match status" value="1"/>
</dbReference>
<dbReference type="Proteomes" id="UP000199118">
    <property type="component" value="Unassembled WGS sequence"/>
</dbReference>
<evidence type="ECO:0000313" key="2">
    <source>
        <dbReference type="EMBL" id="SDW39708.1"/>
    </source>
</evidence>
<reference evidence="2 3" key="1">
    <citation type="submission" date="2016-10" db="EMBL/GenBank/DDBJ databases">
        <authorList>
            <person name="de Groot N.N."/>
        </authorList>
    </citation>
    <scope>NUCLEOTIDE SEQUENCE [LARGE SCALE GENOMIC DNA]</scope>
    <source>
        <strain evidence="2 3">DSM 17890</strain>
    </source>
</reference>
<dbReference type="InterPro" id="IPR010982">
    <property type="entry name" value="Lambda_DNA-bd_dom_sf"/>
</dbReference>
<keyword evidence="3" id="KW-1185">Reference proteome</keyword>
<dbReference type="Gene3D" id="1.10.260.40">
    <property type="entry name" value="lambda repressor-like DNA-binding domains"/>
    <property type="match status" value="1"/>
</dbReference>
<evidence type="ECO:0000313" key="3">
    <source>
        <dbReference type="Proteomes" id="UP000199118"/>
    </source>
</evidence>
<proteinExistence type="predicted"/>
<dbReference type="STRING" id="356660.SAMN05444336_101906"/>
<sequence>MDNEHPTALRGFDSYEMKLGDELRGHRATLGKSLLDVQRELRIKASYIDAIENCDASVVPNKGFVPGYVRAYARYLGLDPEHVYTRFRQESGFVGQNTAGAAQQRAAGGLPFGGARGRMSGLAGLAFGGAGAATRGGARPGRDPSLSRSHFASPVGRARPVGLGVSLSDIASVAVLAGLVCGLGYGAWALVEDIQRVDFAPSNERPELAEAPATVALPGLSVQAATRAWPGAEDAPEETDDASRREAALAELYAPREIAPPAVAVRDGPIAAIDPTRSGLYARDPRIGTEAANTRLALADAVNGPVAGEAHPAGGLAAPRLDGLSVPAPAPGVAGGAPGLDGGLNGGLAGTQLAALGDAGLPGLAAPGAATPQPQTGSKGLWLVVTDPAWVQVKARDGSILVQRIMEAGERWLAPADVQSPRLRAGNAGGVWVEVDGVLHGPLGRPGAVVKNVPLEADRIAAAWPVETPAANAAPLAAAD</sequence>
<dbReference type="Pfam" id="PF13413">
    <property type="entry name" value="HTH_25"/>
    <property type="match status" value="1"/>
</dbReference>
<dbReference type="RefSeq" id="WP_092679900.1">
    <property type="nucleotide sequence ID" value="NZ_FNMZ01000001.1"/>
</dbReference>
<dbReference type="AlphaFoldDB" id="A0A1H2T793"/>
<dbReference type="PANTHER" id="PTHR34475">
    <property type="match status" value="1"/>
</dbReference>
<evidence type="ECO:0000259" key="1">
    <source>
        <dbReference type="Pfam" id="PF13464"/>
    </source>
</evidence>
<dbReference type="GO" id="GO:0003677">
    <property type="term" value="F:DNA binding"/>
    <property type="evidence" value="ECO:0007669"/>
    <property type="project" value="InterPro"/>
</dbReference>
<name>A0A1H2T793_9RHOB</name>
<dbReference type="EMBL" id="FNMZ01000001">
    <property type="protein sequence ID" value="SDW39708.1"/>
    <property type="molecule type" value="Genomic_DNA"/>
</dbReference>
<gene>
    <name evidence="2" type="ORF">SAMN05444336_101906</name>
</gene>
<dbReference type="InterPro" id="IPR050400">
    <property type="entry name" value="Bact_Cytoskel_RodZ"/>
</dbReference>
<organism evidence="2 3">
    <name type="scientific">Albimonas donghaensis</name>
    <dbReference type="NCBI Taxonomy" id="356660"/>
    <lineage>
        <taxon>Bacteria</taxon>
        <taxon>Pseudomonadati</taxon>
        <taxon>Pseudomonadota</taxon>
        <taxon>Alphaproteobacteria</taxon>
        <taxon>Rhodobacterales</taxon>
        <taxon>Paracoccaceae</taxon>
        <taxon>Albimonas</taxon>
    </lineage>
</organism>
<dbReference type="Pfam" id="PF13464">
    <property type="entry name" value="RodZ_C"/>
    <property type="match status" value="1"/>
</dbReference>
<dbReference type="InterPro" id="IPR025194">
    <property type="entry name" value="RodZ-like_C"/>
</dbReference>
<dbReference type="PANTHER" id="PTHR34475:SF1">
    <property type="entry name" value="CYTOSKELETON PROTEIN RODZ"/>
    <property type="match status" value="1"/>
</dbReference>